<dbReference type="KEGG" id="ftj:FTUN_5731"/>
<organism evidence="1 2">
    <name type="scientific">Frigoriglobus tundricola</name>
    <dbReference type="NCBI Taxonomy" id="2774151"/>
    <lineage>
        <taxon>Bacteria</taxon>
        <taxon>Pseudomonadati</taxon>
        <taxon>Planctomycetota</taxon>
        <taxon>Planctomycetia</taxon>
        <taxon>Gemmatales</taxon>
        <taxon>Gemmataceae</taxon>
        <taxon>Frigoriglobus</taxon>
    </lineage>
</organism>
<dbReference type="RefSeq" id="WP_171473385.1">
    <property type="nucleotide sequence ID" value="NZ_CP053452.2"/>
</dbReference>
<gene>
    <name evidence="1" type="ORF">FTUN_5731</name>
</gene>
<protein>
    <submittedName>
        <fullName evidence="1">Uncharacterized protein</fullName>
    </submittedName>
</protein>
<dbReference type="AlphaFoldDB" id="A0A6M5YY32"/>
<dbReference type="EMBL" id="CP053452">
    <property type="protein sequence ID" value="QJW98151.1"/>
    <property type="molecule type" value="Genomic_DNA"/>
</dbReference>
<dbReference type="Proteomes" id="UP000503447">
    <property type="component" value="Chromosome"/>
</dbReference>
<sequence length="74" mass="8136">MTLRRLTVTAMIASGLCVWGFARSSDTPAREADPVFVETGEAHGGTHDEALARYRTNQSRHWRHVALGLKSSTP</sequence>
<evidence type="ECO:0000313" key="2">
    <source>
        <dbReference type="Proteomes" id="UP000503447"/>
    </source>
</evidence>
<evidence type="ECO:0000313" key="1">
    <source>
        <dbReference type="EMBL" id="QJW98151.1"/>
    </source>
</evidence>
<keyword evidence="2" id="KW-1185">Reference proteome</keyword>
<name>A0A6M5YY32_9BACT</name>
<reference evidence="2" key="1">
    <citation type="submission" date="2020-05" db="EMBL/GenBank/DDBJ databases">
        <title>Frigoriglobus tundricola gen. nov., sp. nov., a psychrotolerant cellulolytic planctomycete of the family Gemmataceae with two divergent copies of 16S rRNA gene.</title>
        <authorList>
            <person name="Kulichevskaya I.S."/>
            <person name="Ivanova A.A."/>
            <person name="Naumoff D.G."/>
            <person name="Beletsky A.V."/>
            <person name="Rijpstra W.I.C."/>
            <person name="Sinninghe Damste J.S."/>
            <person name="Mardanov A.V."/>
            <person name="Ravin N.V."/>
            <person name="Dedysh S.N."/>
        </authorList>
    </citation>
    <scope>NUCLEOTIDE SEQUENCE [LARGE SCALE GENOMIC DNA]</scope>
    <source>
        <strain evidence="2">PL17</strain>
    </source>
</reference>
<accession>A0A6M5YY32</accession>
<proteinExistence type="predicted"/>